<proteinExistence type="predicted"/>
<dbReference type="Proteomes" id="UP000247555">
    <property type="component" value="Unassembled WGS sequence"/>
</dbReference>
<sequence length="100" mass="11074">MIDFDEAIRIAQENVVKLVKGAKNLVLEGALISADNTRYEVTISYELEGDDPPPAPDSAKDNAANLMALIAIMKKRRECKVFFVDSHSGQFRGFKRSTEG</sequence>
<dbReference type="AlphaFoldDB" id="A0A318KQ45"/>
<name>A0A318KQ45_9NEIS</name>
<comment type="caution">
    <text evidence="1">The sequence shown here is derived from an EMBL/GenBank/DDBJ whole genome shotgun (WGS) entry which is preliminary data.</text>
</comment>
<dbReference type="EMBL" id="QJKI01000005">
    <property type="protein sequence ID" value="PXX79931.1"/>
    <property type="molecule type" value="Genomic_DNA"/>
</dbReference>
<evidence type="ECO:0000313" key="2">
    <source>
        <dbReference type="Proteomes" id="UP000247555"/>
    </source>
</evidence>
<gene>
    <name evidence="1" type="ORF">DFR34_105135</name>
</gene>
<protein>
    <submittedName>
        <fullName evidence="1">Uncharacterized protein</fullName>
    </submittedName>
</protein>
<organism evidence="1 2">
    <name type="scientific">Rivihabitans pingtungensis</name>
    <dbReference type="NCBI Taxonomy" id="1054498"/>
    <lineage>
        <taxon>Bacteria</taxon>
        <taxon>Pseudomonadati</taxon>
        <taxon>Pseudomonadota</taxon>
        <taxon>Betaproteobacteria</taxon>
        <taxon>Neisseriales</taxon>
        <taxon>Aquaspirillaceae</taxon>
        <taxon>Rivihabitans</taxon>
    </lineage>
</organism>
<dbReference type="OrthoDB" id="8617580at2"/>
<evidence type="ECO:0000313" key="1">
    <source>
        <dbReference type="EMBL" id="PXX79931.1"/>
    </source>
</evidence>
<dbReference type="RefSeq" id="WP_110390218.1">
    <property type="nucleotide sequence ID" value="NZ_DAOPYX010000260.1"/>
</dbReference>
<keyword evidence="2" id="KW-1185">Reference proteome</keyword>
<accession>A0A318KQ45</accession>
<reference evidence="1 2" key="1">
    <citation type="submission" date="2018-05" db="EMBL/GenBank/DDBJ databases">
        <title>Genomic Encyclopedia of Type Strains, Phase IV (KMG-IV): sequencing the most valuable type-strain genomes for metagenomic binning, comparative biology and taxonomic classification.</title>
        <authorList>
            <person name="Goeker M."/>
        </authorList>
    </citation>
    <scope>NUCLEOTIDE SEQUENCE [LARGE SCALE GENOMIC DNA]</scope>
    <source>
        <strain evidence="1 2">DSM 29661</strain>
    </source>
</reference>